<dbReference type="OrthoDB" id="154912at2"/>
<dbReference type="Pfam" id="PF19700">
    <property type="entry name" value="DUF6198"/>
    <property type="match status" value="1"/>
</dbReference>
<feature type="transmembrane region" description="Helical" evidence="1">
    <location>
        <begin position="179"/>
        <end position="201"/>
    </location>
</feature>
<keyword evidence="3" id="KW-1185">Reference proteome</keyword>
<comment type="caution">
    <text evidence="2">The sequence shown here is derived from an EMBL/GenBank/DDBJ whole genome shotgun (WGS) entry which is preliminary data.</text>
</comment>
<dbReference type="PANTHER" id="PTHR40078:SF1">
    <property type="entry name" value="INTEGRAL MEMBRANE PROTEIN"/>
    <property type="match status" value="1"/>
</dbReference>
<dbReference type="RefSeq" id="WP_139622207.1">
    <property type="nucleotide sequence ID" value="NZ_VDMP01000020.1"/>
</dbReference>
<keyword evidence="1" id="KW-0472">Membrane</keyword>
<feature type="transmembrane region" description="Helical" evidence="1">
    <location>
        <begin position="97"/>
        <end position="118"/>
    </location>
</feature>
<proteinExistence type="predicted"/>
<dbReference type="AlphaFoldDB" id="A0A5C4W3P7"/>
<gene>
    <name evidence="2" type="ORF">FHP29_07350</name>
</gene>
<name>A0A5C4W3P7_9ACTN</name>
<keyword evidence="1" id="KW-1133">Transmembrane helix</keyword>
<feature type="transmembrane region" description="Helical" evidence="1">
    <location>
        <begin position="124"/>
        <end position="146"/>
    </location>
</feature>
<organism evidence="2 3">
    <name type="scientific">Nocardioides albidus</name>
    <dbReference type="NCBI Taxonomy" id="1517589"/>
    <lineage>
        <taxon>Bacteria</taxon>
        <taxon>Bacillati</taxon>
        <taxon>Actinomycetota</taxon>
        <taxon>Actinomycetes</taxon>
        <taxon>Propionibacteriales</taxon>
        <taxon>Nocardioidaceae</taxon>
        <taxon>Nocardioides</taxon>
    </lineage>
</organism>
<protein>
    <recommendedName>
        <fullName evidence="4">YitT family protein</fullName>
    </recommendedName>
</protein>
<evidence type="ECO:0000313" key="2">
    <source>
        <dbReference type="EMBL" id="TNM42810.1"/>
    </source>
</evidence>
<feature type="transmembrane region" description="Helical" evidence="1">
    <location>
        <begin position="32"/>
        <end position="52"/>
    </location>
</feature>
<dbReference type="InterPro" id="IPR038750">
    <property type="entry name" value="YczE/YyaS-like"/>
</dbReference>
<keyword evidence="1" id="KW-0812">Transmembrane</keyword>
<evidence type="ECO:0008006" key="4">
    <source>
        <dbReference type="Google" id="ProtNLM"/>
    </source>
</evidence>
<reference evidence="2 3" key="1">
    <citation type="journal article" date="2016" name="Int. J. Syst. Evol. Microbiol.">
        <title>Nocardioides albidus sp. nov., an actinobacterium isolated from garden soil.</title>
        <authorList>
            <person name="Singh H."/>
            <person name="Du J."/>
            <person name="Trinh H."/>
            <person name="Won K."/>
            <person name="Yang J.E."/>
            <person name="Yin C."/>
            <person name="Kook M."/>
            <person name="Yi T.H."/>
        </authorList>
    </citation>
    <scope>NUCLEOTIDE SEQUENCE [LARGE SCALE GENOMIC DNA]</scope>
    <source>
        <strain evidence="2 3">CCTCC AB 2015297</strain>
    </source>
</reference>
<sequence length="235" mass="24449">MSIAAPAPRVAVQLADLGPVAQLRAGRLPRRLVQLYVGLWLYGVSLALMVLGDIGLAPWDVLHSGFVRHVPITLGQAVVLFSFVVLVLWIPLREKPGLGTISNALVVGVAADVTLAMFDAPADWPARIALTIGGIVLCGLATALYIGAQLGRGPRDGLMTGLARRTGLSIRLVRTGIEVAVVAVGLVLGGTLGLGTVAYALTIGPIAQWLMPRFVVDLPAARVGGIPDPDPDLLA</sequence>
<dbReference type="PANTHER" id="PTHR40078">
    <property type="entry name" value="INTEGRAL MEMBRANE PROTEIN-RELATED"/>
    <property type="match status" value="1"/>
</dbReference>
<accession>A0A5C4W3P7</accession>
<dbReference type="Proteomes" id="UP000313231">
    <property type="component" value="Unassembled WGS sequence"/>
</dbReference>
<feature type="transmembrane region" description="Helical" evidence="1">
    <location>
        <begin position="72"/>
        <end position="90"/>
    </location>
</feature>
<evidence type="ECO:0000313" key="3">
    <source>
        <dbReference type="Proteomes" id="UP000313231"/>
    </source>
</evidence>
<evidence type="ECO:0000256" key="1">
    <source>
        <dbReference type="SAM" id="Phobius"/>
    </source>
</evidence>
<dbReference type="EMBL" id="VDMP01000020">
    <property type="protein sequence ID" value="TNM42810.1"/>
    <property type="molecule type" value="Genomic_DNA"/>
</dbReference>